<comment type="caution">
    <text evidence="1">The sequence shown here is derived from an EMBL/GenBank/DDBJ whole genome shotgun (WGS) entry which is preliminary data.</text>
</comment>
<evidence type="ECO:0000313" key="1">
    <source>
        <dbReference type="EMBL" id="OGG60950.1"/>
    </source>
</evidence>
<protein>
    <submittedName>
        <fullName evidence="1">Uncharacterized protein</fullName>
    </submittedName>
</protein>
<proteinExistence type="predicted"/>
<reference evidence="1 2" key="1">
    <citation type="journal article" date="2016" name="Nat. Commun.">
        <title>Thousands of microbial genomes shed light on interconnected biogeochemical processes in an aquifer system.</title>
        <authorList>
            <person name="Anantharaman K."/>
            <person name="Brown C.T."/>
            <person name="Hug L.A."/>
            <person name="Sharon I."/>
            <person name="Castelle C.J."/>
            <person name="Probst A.J."/>
            <person name="Thomas B.C."/>
            <person name="Singh A."/>
            <person name="Wilkins M.J."/>
            <person name="Karaoz U."/>
            <person name="Brodie E.L."/>
            <person name="Williams K.H."/>
            <person name="Hubbard S.S."/>
            <person name="Banfield J.F."/>
        </authorList>
    </citation>
    <scope>NUCLEOTIDE SEQUENCE [LARGE SCALE GENOMIC DNA]</scope>
</reference>
<evidence type="ECO:0000313" key="2">
    <source>
        <dbReference type="Proteomes" id="UP000178042"/>
    </source>
</evidence>
<dbReference type="AlphaFoldDB" id="A0A1F6DHZ6"/>
<organism evidence="1 2">
    <name type="scientific">Candidatus Kaiserbacteria bacterium RIFCSPHIGHO2_02_FULL_49_16</name>
    <dbReference type="NCBI Taxonomy" id="1798490"/>
    <lineage>
        <taxon>Bacteria</taxon>
        <taxon>Candidatus Kaiseribacteriota</taxon>
    </lineage>
</organism>
<sequence length="88" mass="10425">MIFHNPKTFERVKKWHLKQYKERLEGIRYSEEKLQWPISGHDIEYKIREVAILSVELMGLSCFSEPQTPSIVISTQNKEKFSTRNSIA</sequence>
<accession>A0A1F6DHZ6</accession>
<name>A0A1F6DHZ6_9BACT</name>
<gene>
    <name evidence="1" type="ORF">A3C86_00020</name>
</gene>
<dbReference type="Proteomes" id="UP000178042">
    <property type="component" value="Unassembled WGS sequence"/>
</dbReference>
<dbReference type="EMBL" id="MFLD01000003">
    <property type="protein sequence ID" value="OGG60950.1"/>
    <property type="molecule type" value="Genomic_DNA"/>
</dbReference>